<name>A0A8S1RRT5_9CILI</name>
<comment type="caution">
    <text evidence="1">The sequence shown here is derived from an EMBL/GenBank/DDBJ whole genome shotgun (WGS) entry which is preliminary data.</text>
</comment>
<organism evidence="1 2">
    <name type="scientific">Paramecium sonneborni</name>
    <dbReference type="NCBI Taxonomy" id="65129"/>
    <lineage>
        <taxon>Eukaryota</taxon>
        <taxon>Sar</taxon>
        <taxon>Alveolata</taxon>
        <taxon>Ciliophora</taxon>
        <taxon>Intramacronucleata</taxon>
        <taxon>Oligohymenophorea</taxon>
        <taxon>Peniculida</taxon>
        <taxon>Parameciidae</taxon>
        <taxon>Paramecium</taxon>
    </lineage>
</organism>
<dbReference type="EMBL" id="CAJJDN010000299">
    <property type="protein sequence ID" value="CAD8130536.1"/>
    <property type="molecule type" value="Genomic_DNA"/>
</dbReference>
<evidence type="ECO:0000313" key="2">
    <source>
        <dbReference type="Proteomes" id="UP000692954"/>
    </source>
</evidence>
<sequence length="47" mass="5751">MNSKAIEEDNQYQLQLKEQDIKKYRKANQKAIKEIILQYDNNILDFY</sequence>
<reference evidence="1" key="1">
    <citation type="submission" date="2021-01" db="EMBL/GenBank/DDBJ databases">
        <authorList>
            <consortium name="Genoscope - CEA"/>
            <person name="William W."/>
        </authorList>
    </citation>
    <scope>NUCLEOTIDE SEQUENCE</scope>
</reference>
<protein>
    <submittedName>
        <fullName evidence="1">Uncharacterized protein</fullName>
    </submittedName>
</protein>
<dbReference type="Proteomes" id="UP000692954">
    <property type="component" value="Unassembled WGS sequence"/>
</dbReference>
<dbReference type="AlphaFoldDB" id="A0A8S1RRT5"/>
<accession>A0A8S1RRT5</accession>
<gene>
    <name evidence="1" type="ORF">PSON_ATCC_30995.1.T2990005</name>
</gene>
<keyword evidence="2" id="KW-1185">Reference proteome</keyword>
<proteinExistence type="predicted"/>
<evidence type="ECO:0000313" key="1">
    <source>
        <dbReference type="EMBL" id="CAD8130536.1"/>
    </source>
</evidence>